<dbReference type="EMBL" id="BKCJ011278088">
    <property type="protein sequence ID" value="GFD14239.1"/>
    <property type="molecule type" value="Genomic_DNA"/>
</dbReference>
<reference evidence="1" key="1">
    <citation type="journal article" date="2019" name="Sci. Rep.">
        <title>Draft genome of Tanacetum cinerariifolium, the natural source of mosquito coil.</title>
        <authorList>
            <person name="Yamashiro T."/>
            <person name="Shiraishi A."/>
            <person name="Satake H."/>
            <person name="Nakayama K."/>
        </authorList>
    </citation>
    <scope>NUCLEOTIDE SEQUENCE</scope>
</reference>
<sequence>NLLREALEITSIDQAHQFVSPSSGDETMDFVNQLGYTKAQIPTDALGYNHEY</sequence>
<evidence type="ECO:0000313" key="1">
    <source>
        <dbReference type="EMBL" id="GFD14239.1"/>
    </source>
</evidence>
<protein>
    <submittedName>
        <fullName evidence="1">Uncharacterized protein</fullName>
    </submittedName>
</protein>
<comment type="caution">
    <text evidence="1">The sequence shown here is derived from an EMBL/GenBank/DDBJ whole genome shotgun (WGS) entry which is preliminary data.</text>
</comment>
<gene>
    <name evidence="1" type="ORF">Tci_886208</name>
</gene>
<name>A0A699TZ39_TANCI</name>
<proteinExistence type="predicted"/>
<dbReference type="AlphaFoldDB" id="A0A699TZ39"/>
<feature type="non-terminal residue" evidence="1">
    <location>
        <position position="1"/>
    </location>
</feature>
<accession>A0A699TZ39</accession>
<organism evidence="1">
    <name type="scientific">Tanacetum cinerariifolium</name>
    <name type="common">Dalmatian daisy</name>
    <name type="synonym">Chrysanthemum cinerariifolium</name>
    <dbReference type="NCBI Taxonomy" id="118510"/>
    <lineage>
        <taxon>Eukaryota</taxon>
        <taxon>Viridiplantae</taxon>
        <taxon>Streptophyta</taxon>
        <taxon>Embryophyta</taxon>
        <taxon>Tracheophyta</taxon>
        <taxon>Spermatophyta</taxon>
        <taxon>Magnoliopsida</taxon>
        <taxon>eudicotyledons</taxon>
        <taxon>Gunneridae</taxon>
        <taxon>Pentapetalae</taxon>
        <taxon>asterids</taxon>
        <taxon>campanulids</taxon>
        <taxon>Asterales</taxon>
        <taxon>Asteraceae</taxon>
        <taxon>Asteroideae</taxon>
        <taxon>Anthemideae</taxon>
        <taxon>Anthemidinae</taxon>
        <taxon>Tanacetum</taxon>
    </lineage>
</organism>